<dbReference type="InterPro" id="IPR029068">
    <property type="entry name" value="Glyas_Bleomycin-R_OHBP_Dase"/>
</dbReference>
<dbReference type="Proteomes" id="UP000597761">
    <property type="component" value="Unassembled WGS sequence"/>
</dbReference>
<dbReference type="InterPro" id="IPR037523">
    <property type="entry name" value="VOC_core"/>
</dbReference>
<evidence type="ECO:0000256" key="1">
    <source>
        <dbReference type="SAM" id="MobiDB-lite"/>
    </source>
</evidence>
<dbReference type="Pfam" id="PF00903">
    <property type="entry name" value="Glyoxalase"/>
    <property type="match status" value="1"/>
</dbReference>
<feature type="domain" description="VOC" evidence="2">
    <location>
        <begin position="8"/>
        <end position="128"/>
    </location>
</feature>
<dbReference type="SUPFAM" id="SSF54593">
    <property type="entry name" value="Glyoxalase/Bleomycin resistance protein/Dihydroxybiphenyl dioxygenase"/>
    <property type="match status" value="1"/>
</dbReference>
<proteinExistence type="predicted"/>
<dbReference type="PROSITE" id="PS51819">
    <property type="entry name" value="VOC"/>
    <property type="match status" value="1"/>
</dbReference>
<evidence type="ECO:0000259" key="2">
    <source>
        <dbReference type="PROSITE" id="PS51819"/>
    </source>
</evidence>
<organism evidence="3 4">
    <name type="scientific">Tersicoccus solisilvae</name>
    <dbReference type="NCBI Taxonomy" id="1882339"/>
    <lineage>
        <taxon>Bacteria</taxon>
        <taxon>Bacillati</taxon>
        <taxon>Actinomycetota</taxon>
        <taxon>Actinomycetes</taxon>
        <taxon>Micrococcales</taxon>
        <taxon>Micrococcaceae</taxon>
        <taxon>Tersicoccus</taxon>
    </lineage>
</organism>
<dbReference type="Gene3D" id="3.30.720.120">
    <property type="match status" value="1"/>
</dbReference>
<evidence type="ECO:0000313" key="3">
    <source>
        <dbReference type="EMBL" id="GGC81690.1"/>
    </source>
</evidence>
<reference evidence="4" key="1">
    <citation type="journal article" date="2019" name="Int. J. Syst. Evol. Microbiol.">
        <title>The Global Catalogue of Microorganisms (GCM) 10K type strain sequencing project: providing services to taxonomists for standard genome sequencing and annotation.</title>
        <authorList>
            <consortium name="The Broad Institute Genomics Platform"/>
            <consortium name="The Broad Institute Genome Sequencing Center for Infectious Disease"/>
            <person name="Wu L."/>
            <person name="Ma J."/>
        </authorList>
    </citation>
    <scope>NUCLEOTIDE SEQUENCE [LARGE SCALE GENOMIC DNA]</scope>
    <source>
        <strain evidence="4">CGMCC 1.15480</strain>
    </source>
</reference>
<dbReference type="RefSeq" id="WP_188665926.1">
    <property type="nucleotide sequence ID" value="NZ_BMJI01000001.1"/>
</dbReference>
<accession>A0ABQ1NNQ4</accession>
<sequence>MDTTAPSPQVWPTLQAQDARGLIDYLVRVLGFEETVAYPDDDGTIDHAQLDWPEGGGIMLGSHKPEGPFTLEPGTFSAYVVSADVEGLHRRAVEAGGIDVSELTRTDYGSTDFRASDPEGNTWTFGTYPGEPRKG</sequence>
<comment type="caution">
    <text evidence="3">The sequence shown here is derived from an EMBL/GenBank/DDBJ whole genome shotgun (WGS) entry which is preliminary data.</text>
</comment>
<dbReference type="Gene3D" id="3.30.720.110">
    <property type="match status" value="1"/>
</dbReference>
<dbReference type="EMBL" id="BMJI01000001">
    <property type="protein sequence ID" value="GGC81690.1"/>
    <property type="molecule type" value="Genomic_DNA"/>
</dbReference>
<dbReference type="InterPro" id="IPR004360">
    <property type="entry name" value="Glyas_Fos-R_dOase_dom"/>
</dbReference>
<keyword evidence="4" id="KW-1185">Reference proteome</keyword>
<gene>
    <name evidence="3" type="ORF">GCM10011512_05520</name>
</gene>
<feature type="region of interest" description="Disordered" evidence="1">
    <location>
        <begin position="109"/>
        <end position="135"/>
    </location>
</feature>
<protein>
    <submittedName>
        <fullName evidence="3">Similarity with Glyoxalase/Bleomycin resistance protein</fullName>
    </submittedName>
</protein>
<evidence type="ECO:0000313" key="4">
    <source>
        <dbReference type="Proteomes" id="UP000597761"/>
    </source>
</evidence>
<name>A0ABQ1NNQ4_9MICC</name>